<comment type="caution">
    <text evidence="2">The sequence shown here is derived from an EMBL/GenBank/DDBJ whole genome shotgun (WGS) entry which is preliminary data.</text>
</comment>
<keyword evidence="1" id="KW-1133">Transmembrane helix</keyword>
<dbReference type="InterPro" id="IPR002798">
    <property type="entry name" value="SpoIIM-like"/>
</dbReference>
<protein>
    <submittedName>
        <fullName evidence="2">Stage II sporulation protein M</fullName>
    </submittedName>
</protein>
<gene>
    <name evidence="2" type="ORF">ABE541_23515</name>
</gene>
<dbReference type="Pfam" id="PF01944">
    <property type="entry name" value="SpoIIM"/>
    <property type="match status" value="1"/>
</dbReference>
<dbReference type="PANTHER" id="PTHR35337">
    <property type="entry name" value="SLR1478 PROTEIN"/>
    <property type="match status" value="1"/>
</dbReference>
<dbReference type="Proteomes" id="UP001409291">
    <property type="component" value="Unassembled WGS sequence"/>
</dbReference>
<evidence type="ECO:0000256" key="1">
    <source>
        <dbReference type="SAM" id="Phobius"/>
    </source>
</evidence>
<evidence type="ECO:0000313" key="2">
    <source>
        <dbReference type="EMBL" id="MEN5380254.1"/>
    </source>
</evidence>
<dbReference type="EMBL" id="JBDJNQ010000015">
    <property type="protein sequence ID" value="MEN5380254.1"/>
    <property type="molecule type" value="Genomic_DNA"/>
</dbReference>
<keyword evidence="3" id="KW-1185">Reference proteome</keyword>
<feature type="transmembrane region" description="Helical" evidence="1">
    <location>
        <begin position="215"/>
        <end position="241"/>
    </location>
</feature>
<dbReference type="PANTHER" id="PTHR35337:SF1">
    <property type="entry name" value="SLR1478 PROTEIN"/>
    <property type="match status" value="1"/>
</dbReference>
<feature type="transmembrane region" description="Helical" evidence="1">
    <location>
        <begin position="286"/>
        <end position="307"/>
    </location>
</feature>
<keyword evidence="1" id="KW-0812">Transmembrane</keyword>
<accession>A0ABV0C094</accession>
<feature type="transmembrane region" description="Helical" evidence="1">
    <location>
        <begin position="262"/>
        <end position="280"/>
    </location>
</feature>
<proteinExistence type="predicted"/>
<dbReference type="RefSeq" id="WP_183918197.1">
    <property type="nucleotide sequence ID" value="NZ_JBDJNQ010000015.1"/>
</dbReference>
<evidence type="ECO:0000313" key="3">
    <source>
        <dbReference type="Proteomes" id="UP001409291"/>
    </source>
</evidence>
<keyword evidence="1" id="KW-0472">Membrane</keyword>
<sequence>MREASFIERNKEKWLSIENNLSIHVDVNPDELASNYIELTNDLAYAQTFYPESRTKDYLNELAILAHQKIYKDQKASENKLKHFFSYEIPYAVWQMRRPLLFSFLIFLLASIIGFLSAHYDENFVRLILGDAYVDQSIDNIRKGDPAGIYASGNNFGSALAITINNVRVAFLAFTFGVFFSVGTGYILFSNGIMLGAFHYMFYEYGVLQKAMSAIWIHGTIEISVIIIAGGCGLMLGNSFLFPKSYSRMESFIRAAKLSMKVLASTIPFFILAGTLEGFVTRYYHISMTMCLLIIIITLVMILYYYILRPFQLAKINQWK</sequence>
<feature type="transmembrane region" description="Helical" evidence="1">
    <location>
        <begin position="186"/>
        <end position="203"/>
    </location>
</feature>
<name>A0ABV0C094_9SPHI</name>
<organism evidence="2 3">
    <name type="scientific">Sphingobacterium kitahiroshimense</name>
    <dbReference type="NCBI Taxonomy" id="470446"/>
    <lineage>
        <taxon>Bacteria</taxon>
        <taxon>Pseudomonadati</taxon>
        <taxon>Bacteroidota</taxon>
        <taxon>Sphingobacteriia</taxon>
        <taxon>Sphingobacteriales</taxon>
        <taxon>Sphingobacteriaceae</taxon>
        <taxon>Sphingobacterium</taxon>
    </lineage>
</organism>
<reference evidence="2 3" key="1">
    <citation type="submission" date="2024-04" db="EMBL/GenBank/DDBJ databases">
        <title>WGS of bacteria from Torrens River.</title>
        <authorList>
            <person name="Wyrsch E.R."/>
            <person name="Drigo B."/>
        </authorList>
    </citation>
    <scope>NUCLEOTIDE SEQUENCE [LARGE SCALE GENOMIC DNA]</scope>
    <source>
        <strain evidence="2 3">TWI391</strain>
    </source>
</reference>
<feature type="transmembrane region" description="Helical" evidence="1">
    <location>
        <begin position="156"/>
        <end position="179"/>
    </location>
</feature>
<feature type="transmembrane region" description="Helical" evidence="1">
    <location>
        <begin position="100"/>
        <end position="120"/>
    </location>
</feature>